<protein>
    <submittedName>
        <fullName evidence="1">RNA polymerase II transcription elongation factor</fullName>
    </submittedName>
</protein>
<reference evidence="2" key="1">
    <citation type="journal article" date="2019" name="Curr. Biol.">
        <title>Genome Sequence of Striga asiatica Provides Insight into the Evolution of Plant Parasitism.</title>
        <authorList>
            <person name="Yoshida S."/>
            <person name="Kim S."/>
            <person name="Wafula E.K."/>
            <person name="Tanskanen J."/>
            <person name="Kim Y.M."/>
            <person name="Honaas L."/>
            <person name="Yang Z."/>
            <person name="Spallek T."/>
            <person name="Conn C.E."/>
            <person name="Ichihashi Y."/>
            <person name="Cheong K."/>
            <person name="Cui S."/>
            <person name="Der J.P."/>
            <person name="Gundlach H."/>
            <person name="Jiao Y."/>
            <person name="Hori C."/>
            <person name="Ishida J.K."/>
            <person name="Kasahara H."/>
            <person name="Kiba T."/>
            <person name="Kim M.S."/>
            <person name="Koo N."/>
            <person name="Laohavisit A."/>
            <person name="Lee Y.H."/>
            <person name="Lumba S."/>
            <person name="McCourt P."/>
            <person name="Mortimer J.C."/>
            <person name="Mutuku J.M."/>
            <person name="Nomura T."/>
            <person name="Sasaki-Sekimoto Y."/>
            <person name="Seto Y."/>
            <person name="Wang Y."/>
            <person name="Wakatake T."/>
            <person name="Sakakibara H."/>
            <person name="Demura T."/>
            <person name="Yamaguchi S."/>
            <person name="Yoneyama K."/>
            <person name="Manabe R.I."/>
            <person name="Nelson D.C."/>
            <person name="Schulman A.H."/>
            <person name="Timko M.P."/>
            <person name="dePamphilis C.W."/>
            <person name="Choi D."/>
            <person name="Shirasu K."/>
        </authorList>
    </citation>
    <scope>NUCLEOTIDE SEQUENCE [LARGE SCALE GENOMIC DNA]</scope>
    <source>
        <strain evidence="2">cv. UVA1</strain>
    </source>
</reference>
<organism evidence="1 2">
    <name type="scientific">Striga asiatica</name>
    <name type="common">Asiatic witchweed</name>
    <name type="synonym">Buchnera asiatica</name>
    <dbReference type="NCBI Taxonomy" id="4170"/>
    <lineage>
        <taxon>Eukaryota</taxon>
        <taxon>Viridiplantae</taxon>
        <taxon>Streptophyta</taxon>
        <taxon>Embryophyta</taxon>
        <taxon>Tracheophyta</taxon>
        <taxon>Spermatophyta</taxon>
        <taxon>Magnoliopsida</taxon>
        <taxon>eudicotyledons</taxon>
        <taxon>Gunneridae</taxon>
        <taxon>Pentapetalae</taxon>
        <taxon>asterids</taxon>
        <taxon>lamiids</taxon>
        <taxon>Lamiales</taxon>
        <taxon>Orobanchaceae</taxon>
        <taxon>Buchnereae</taxon>
        <taxon>Striga</taxon>
    </lineage>
</organism>
<keyword evidence="1" id="KW-0648">Protein biosynthesis</keyword>
<keyword evidence="1" id="KW-0251">Elongation factor</keyword>
<name>A0A5A7Q1Z7_STRAF</name>
<dbReference type="OrthoDB" id="1750606at2759"/>
<evidence type="ECO:0000313" key="2">
    <source>
        <dbReference type="Proteomes" id="UP000325081"/>
    </source>
</evidence>
<keyword evidence="2" id="KW-1185">Reference proteome</keyword>
<dbReference type="EMBL" id="BKCP01005528">
    <property type="protein sequence ID" value="GER38832.1"/>
    <property type="molecule type" value="Genomic_DNA"/>
</dbReference>
<dbReference type="Proteomes" id="UP000325081">
    <property type="component" value="Unassembled WGS sequence"/>
</dbReference>
<comment type="caution">
    <text evidence="1">The sequence shown here is derived from an EMBL/GenBank/DDBJ whole genome shotgun (WGS) entry which is preliminary data.</text>
</comment>
<sequence>MMEIRQTDGAVATAAGEIGSRRGKASDGGTGGGSCDGGVGCCSVSMLVLDIPSSLCLLSVLLLNFIAIGSEPLSLEFMVAEIIIKLNSIQQSGNETKVIDIDNEHIQHNAEDCSRSRVGKIIGQKKAHLLGLHRAVTQMWHIRGQVSDRELSCNFFHFIFTDEADKQKNSESSILDIWVQAWHVPLN</sequence>
<dbReference type="GO" id="GO:0003746">
    <property type="term" value="F:translation elongation factor activity"/>
    <property type="evidence" value="ECO:0007669"/>
    <property type="project" value="UniProtKB-KW"/>
</dbReference>
<dbReference type="AlphaFoldDB" id="A0A5A7Q1Z7"/>
<proteinExistence type="predicted"/>
<accession>A0A5A7Q1Z7</accession>
<gene>
    <name evidence="1" type="ORF">STAS_15377</name>
</gene>
<evidence type="ECO:0000313" key="1">
    <source>
        <dbReference type="EMBL" id="GER38832.1"/>
    </source>
</evidence>